<dbReference type="InterPro" id="IPR027417">
    <property type="entry name" value="P-loop_NTPase"/>
</dbReference>
<reference evidence="8" key="1">
    <citation type="submission" date="2020-12" db="EMBL/GenBank/DDBJ databases">
        <title>Taurinivorans muris gen. nov., sp. nov., fundamental and realized metabolic niche of a ubiquitous sulfidogenic bacterium in the murine intestine.</title>
        <authorList>
            <person name="Ye H."/>
            <person name="Hanson B.T."/>
            <person name="Loy A."/>
        </authorList>
    </citation>
    <scope>NUCLEOTIDE SEQUENCE</scope>
    <source>
        <strain evidence="8">LT0009</strain>
    </source>
</reference>
<keyword evidence="7" id="KW-0460">Magnesium</keyword>
<dbReference type="CDD" id="cd00464">
    <property type="entry name" value="SK"/>
    <property type="match status" value="1"/>
</dbReference>
<keyword evidence="5 7" id="KW-0067">ATP-binding</keyword>
<dbReference type="SUPFAM" id="SSF52540">
    <property type="entry name" value="P-loop containing nucleoside triphosphate hydrolases"/>
    <property type="match status" value="1"/>
</dbReference>
<keyword evidence="9" id="KW-1185">Reference proteome</keyword>
<organism evidence="8 9">
    <name type="scientific">Taurinivorans muris</name>
    <dbReference type="NCBI Taxonomy" id="2787751"/>
    <lineage>
        <taxon>Bacteria</taxon>
        <taxon>Pseudomonadati</taxon>
        <taxon>Thermodesulfobacteriota</taxon>
        <taxon>Desulfovibrionia</taxon>
        <taxon>Desulfovibrionales</taxon>
        <taxon>Desulfovibrionaceae</taxon>
        <taxon>Taurinivorans</taxon>
    </lineage>
</organism>
<feature type="binding site" evidence="7">
    <location>
        <position position="25"/>
    </location>
    <ligand>
        <name>substrate</name>
    </ligand>
</feature>
<keyword evidence="7" id="KW-0479">Metal-binding</keyword>
<feature type="binding site" evidence="7">
    <location>
        <position position="70"/>
    </location>
    <ligand>
        <name>substrate</name>
    </ligand>
</feature>
<proteinExistence type="inferred from homology"/>
<dbReference type="NCBIfam" id="NF040667">
    <property type="entry name" value="hom_kin_desulfo"/>
    <property type="match status" value="1"/>
</dbReference>
<dbReference type="PANTHER" id="PTHR21087:SF16">
    <property type="entry name" value="SHIKIMATE KINASE 1, CHLOROPLASTIC"/>
    <property type="match status" value="1"/>
</dbReference>
<name>A0ABY5Y3B8_9BACT</name>
<evidence type="ECO:0000313" key="9">
    <source>
        <dbReference type="Proteomes" id="UP001058120"/>
    </source>
</evidence>
<comment type="pathway">
    <text evidence="7">Metabolic intermediate biosynthesis; chorismate biosynthesis; chorismate from D-erythrose 4-phosphate and phosphoenolpyruvate: step 5/7.</text>
</comment>
<dbReference type="GO" id="GO:0016301">
    <property type="term" value="F:kinase activity"/>
    <property type="evidence" value="ECO:0007669"/>
    <property type="project" value="UniProtKB-KW"/>
</dbReference>
<comment type="function">
    <text evidence="7">Catalyzes the specific phosphorylation of the 3-hydroxyl group of shikimic acid using ATP as a cosubstrate.</text>
</comment>
<keyword evidence="3 7" id="KW-0547">Nucleotide-binding</keyword>
<dbReference type="PANTHER" id="PTHR21087">
    <property type="entry name" value="SHIKIMATE KINASE"/>
    <property type="match status" value="1"/>
</dbReference>
<protein>
    <recommendedName>
        <fullName evidence="7">Shikimate kinase</fullName>
        <shortName evidence="7">SK</shortName>
        <ecNumber evidence="7">2.7.1.71</ecNumber>
    </recommendedName>
</protein>
<comment type="subunit">
    <text evidence="7">Monomer.</text>
</comment>
<dbReference type="InterPro" id="IPR000623">
    <property type="entry name" value="Shikimate_kinase/TSH1"/>
</dbReference>
<keyword evidence="1 7" id="KW-0028">Amino-acid biosynthesis</keyword>
<keyword evidence="2 7" id="KW-0808">Transferase</keyword>
<keyword evidence="4 7" id="KW-0418">Kinase</keyword>
<dbReference type="EC" id="2.7.1.71" evidence="7"/>
<dbReference type="Gene3D" id="3.40.50.300">
    <property type="entry name" value="P-loop containing nucleotide triphosphate hydrolases"/>
    <property type="match status" value="1"/>
</dbReference>
<evidence type="ECO:0000256" key="7">
    <source>
        <dbReference type="HAMAP-Rule" id="MF_00109"/>
    </source>
</evidence>
<dbReference type="InterPro" id="IPR031322">
    <property type="entry name" value="Shikimate/glucono_kinase"/>
</dbReference>
<comment type="caution">
    <text evidence="7">Lacks conserved residue(s) required for the propagation of feature annotation.</text>
</comment>
<dbReference type="HAMAP" id="MF_00109">
    <property type="entry name" value="Shikimate_kinase"/>
    <property type="match status" value="1"/>
</dbReference>
<dbReference type="Proteomes" id="UP001058120">
    <property type="component" value="Chromosome"/>
</dbReference>
<sequence>MAGAGKSTVGKMLALSLNWAFVDTDHIIEATYATRLQDVADKLTKDEFLDTEASIVQSIFFNRTVIATGGSVVYREKTMEHLAKLGIIVYLNVDLNLILERIAKNPERGLAIAPGQTIEDLFHERELLYKKYANITLDAKTMSPKECAQKLMKMLPENFL</sequence>
<keyword evidence="6 7" id="KW-0057">Aromatic amino acid biosynthesis</keyword>
<dbReference type="Pfam" id="PF01202">
    <property type="entry name" value="SKI"/>
    <property type="match status" value="1"/>
</dbReference>
<feature type="binding site" evidence="7">
    <location>
        <position position="108"/>
    </location>
    <ligand>
        <name>ATP</name>
        <dbReference type="ChEBI" id="CHEBI:30616"/>
    </ligand>
</feature>
<dbReference type="PRINTS" id="PR01100">
    <property type="entry name" value="SHIKIMTKNASE"/>
</dbReference>
<evidence type="ECO:0000256" key="1">
    <source>
        <dbReference type="ARBA" id="ARBA00022605"/>
    </source>
</evidence>
<accession>A0ABY5Y3B8</accession>
<evidence type="ECO:0000256" key="4">
    <source>
        <dbReference type="ARBA" id="ARBA00022777"/>
    </source>
</evidence>
<feature type="binding site" evidence="7">
    <location>
        <begin position="3"/>
        <end position="8"/>
    </location>
    <ligand>
        <name>ATP</name>
        <dbReference type="ChEBI" id="CHEBI:30616"/>
    </ligand>
</feature>
<evidence type="ECO:0000256" key="5">
    <source>
        <dbReference type="ARBA" id="ARBA00022840"/>
    </source>
</evidence>
<comment type="similarity">
    <text evidence="7">Belongs to the shikimate kinase family.</text>
</comment>
<evidence type="ECO:0000256" key="2">
    <source>
        <dbReference type="ARBA" id="ARBA00022679"/>
    </source>
</evidence>
<comment type="subcellular location">
    <subcellularLocation>
        <location evidence="7">Cytoplasm</location>
    </subcellularLocation>
</comment>
<feature type="binding site" evidence="7">
    <location>
        <position position="7"/>
    </location>
    <ligand>
        <name>Mg(2+)</name>
        <dbReference type="ChEBI" id="CHEBI:18420"/>
    </ligand>
</feature>
<keyword evidence="7" id="KW-0963">Cytoplasm</keyword>
<evidence type="ECO:0000256" key="6">
    <source>
        <dbReference type="ARBA" id="ARBA00023141"/>
    </source>
</evidence>
<feature type="binding site" evidence="7">
    <location>
        <position position="125"/>
    </location>
    <ligand>
        <name>substrate</name>
    </ligand>
</feature>
<comment type="catalytic activity">
    <reaction evidence="7">
        <text>shikimate + ATP = 3-phosphoshikimate + ADP + H(+)</text>
        <dbReference type="Rhea" id="RHEA:13121"/>
        <dbReference type="ChEBI" id="CHEBI:15378"/>
        <dbReference type="ChEBI" id="CHEBI:30616"/>
        <dbReference type="ChEBI" id="CHEBI:36208"/>
        <dbReference type="ChEBI" id="CHEBI:145989"/>
        <dbReference type="ChEBI" id="CHEBI:456216"/>
        <dbReference type="EC" id="2.7.1.71"/>
    </reaction>
</comment>
<evidence type="ECO:0000313" key="8">
    <source>
        <dbReference type="EMBL" id="UWX06692.1"/>
    </source>
</evidence>
<gene>
    <name evidence="7" type="primary">aroK</name>
    <name evidence="8" type="ORF">JBF11_00210</name>
</gene>
<dbReference type="EMBL" id="CP065938">
    <property type="protein sequence ID" value="UWX06692.1"/>
    <property type="molecule type" value="Genomic_DNA"/>
</dbReference>
<evidence type="ECO:0000256" key="3">
    <source>
        <dbReference type="ARBA" id="ARBA00022741"/>
    </source>
</evidence>
<comment type="cofactor">
    <cofactor evidence="7">
        <name>Mg(2+)</name>
        <dbReference type="ChEBI" id="CHEBI:18420"/>
    </cofactor>
    <text evidence="7">Binds 1 Mg(2+) ion per subunit.</text>
</comment>